<evidence type="ECO:0000256" key="1">
    <source>
        <dbReference type="SAM" id="SignalP"/>
    </source>
</evidence>
<reference evidence="2" key="1">
    <citation type="submission" date="2021-02" db="EMBL/GenBank/DDBJ databases">
        <authorList>
            <person name="Nowell W R."/>
        </authorList>
    </citation>
    <scope>NUCLEOTIDE SEQUENCE</scope>
</reference>
<feature type="signal peptide" evidence="1">
    <location>
        <begin position="1"/>
        <end position="20"/>
    </location>
</feature>
<evidence type="ECO:0000313" key="3">
    <source>
        <dbReference type="Proteomes" id="UP000663828"/>
    </source>
</evidence>
<proteinExistence type="predicted"/>
<keyword evidence="3" id="KW-1185">Reference proteome</keyword>
<dbReference type="AlphaFoldDB" id="A0A816FYL6"/>
<sequence>MTLRFLIIIVVAVNCGIDLSRTPSFVDTSNRSGTILRNYIVKSPSLSPTNDHCRLALANINGDAIVMHSLYPNILKNILLEHLVFINNKDGTFTDFSDESRLRDVQAAVFFRLR</sequence>
<gene>
    <name evidence="2" type="ORF">XAT740_LOCUS58129</name>
</gene>
<dbReference type="EMBL" id="CAJNOR010012480">
    <property type="protein sequence ID" value="CAF1667911.1"/>
    <property type="molecule type" value="Genomic_DNA"/>
</dbReference>
<accession>A0A816FYL6</accession>
<name>A0A816FYL6_ADIRI</name>
<feature type="chain" id="PRO_5032292700" evidence="1">
    <location>
        <begin position="21"/>
        <end position="114"/>
    </location>
</feature>
<evidence type="ECO:0000313" key="2">
    <source>
        <dbReference type="EMBL" id="CAF1667911.1"/>
    </source>
</evidence>
<protein>
    <submittedName>
        <fullName evidence="2">Uncharacterized protein</fullName>
    </submittedName>
</protein>
<comment type="caution">
    <text evidence="2">The sequence shown here is derived from an EMBL/GenBank/DDBJ whole genome shotgun (WGS) entry which is preliminary data.</text>
</comment>
<dbReference type="Proteomes" id="UP000663828">
    <property type="component" value="Unassembled WGS sequence"/>
</dbReference>
<keyword evidence="1" id="KW-0732">Signal</keyword>
<organism evidence="2 3">
    <name type="scientific">Adineta ricciae</name>
    <name type="common">Rotifer</name>
    <dbReference type="NCBI Taxonomy" id="249248"/>
    <lineage>
        <taxon>Eukaryota</taxon>
        <taxon>Metazoa</taxon>
        <taxon>Spiralia</taxon>
        <taxon>Gnathifera</taxon>
        <taxon>Rotifera</taxon>
        <taxon>Eurotatoria</taxon>
        <taxon>Bdelloidea</taxon>
        <taxon>Adinetida</taxon>
        <taxon>Adinetidae</taxon>
        <taxon>Adineta</taxon>
    </lineage>
</organism>